<evidence type="ECO:0000256" key="11">
    <source>
        <dbReference type="SAM" id="MobiDB-lite"/>
    </source>
</evidence>
<feature type="region of interest" description="Disordered" evidence="11">
    <location>
        <begin position="821"/>
        <end position="865"/>
    </location>
</feature>
<dbReference type="SUPFAM" id="SSF47769">
    <property type="entry name" value="SAM/Pointed domain"/>
    <property type="match status" value="1"/>
</dbReference>
<dbReference type="PROSITE" id="PS51030">
    <property type="entry name" value="NUCLEAR_REC_DBD_2"/>
    <property type="match status" value="1"/>
</dbReference>
<feature type="region of interest" description="Disordered" evidence="11">
    <location>
        <begin position="224"/>
        <end position="312"/>
    </location>
</feature>
<reference evidence="15 16" key="1">
    <citation type="journal article" date="2019" name="Philos. Trans. R. Soc. Lond., B, Biol. Sci.">
        <title>Ant behaviour and brain gene expression of defending hosts depend on the ecological success of the intruding social parasite.</title>
        <authorList>
            <person name="Kaur R."/>
            <person name="Stoldt M."/>
            <person name="Jongepier E."/>
            <person name="Feldmeyer B."/>
            <person name="Menzel F."/>
            <person name="Bornberg-Bauer E."/>
            <person name="Foitzik S."/>
        </authorList>
    </citation>
    <scope>NUCLEOTIDE SEQUENCE [LARGE SCALE GENOMIC DNA]</scope>
    <source>
        <tissue evidence="15">Whole body</tissue>
    </source>
</reference>
<dbReference type="InterPro" id="IPR000536">
    <property type="entry name" value="Nucl_hrmn_rcpt_lig-bd"/>
</dbReference>
<keyword evidence="10" id="KW-0727">SH2 domain</keyword>
<gene>
    <name evidence="15" type="ORF">DBV15_05420</name>
</gene>
<feature type="compositionally biased region" description="Polar residues" evidence="11">
    <location>
        <begin position="363"/>
        <end position="372"/>
    </location>
</feature>
<accession>A0A4S2K9X8</accession>
<dbReference type="STRING" id="300112.A0A4S2K9X8"/>
<dbReference type="PANTHER" id="PTHR24082">
    <property type="entry name" value="NUCLEAR HORMONE RECEPTOR"/>
    <property type="match status" value="1"/>
</dbReference>
<dbReference type="Gene3D" id="1.10.150.50">
    <property type="entry name" value="Transcription Factor, Ets-1"/>
    <property type="match status" value="1"/>
</dbReference>
<dbReference type="GO" id="GO:0005634">
    <property type="term" value="C:nucleus"/>
    <property type="evidence" value="ECO:0007669"/>
    <property type="project" value="UniProtKB-SubCell"/>
</dbReference>
<comment type="caution">
    <text evidence="15">The sequence shown here is derived from an EMBL/GenBank/DDBJ whole genome shotgun (WGS) entry which is preliminary data.</text>
</comment>
<feature type="compositionally biased region" description="Basic and acidic residues" evidence="11">
    <location>
        <begin position="1001"/>
        <end position="1015"/>
    </location>
</feature>
<keyword evidence="6" id="KW-0238">DNA-binding</keyword>
<dbReference type="GO" id="GO:0004879">
    <property type="term" value="F:nuclear receptor activity"/>
    <property type="evidence" value="ECO:0007669"/>
    <property type="project" value="TreeGrafter"/>
</dbReference>
<feature type="domain" description="NR LBD" evidence="14">
    <location>
        <begin position="1138"/>
        <end position="1359"/>
    </location>
</feature>
<keyword evidence="4" id="KW-0862">Zinc</keyword>
<feature type="compositionally biased region" description="Low complexity" evidence="11">
    <location>
        <begin position="795"/>
        <end position="804"/>
    </location>
</feature>
<dbReference type="PROSITE" id="PS51843">
    <property type="entry name" value="NR_LBD"/>
    <property type="match status" value="1"/>
</dbReference>
<evidence type="ECO:0000256" key="6">
    <source>
        <dbReference type="ARBA" id="ARBA00023125"/>
    </source>
</evidence>
<dbReference type="GO" id="GO:0006950">
    <property type="term" value="P:response to stress"/>
    <property type="evidence" value="ECO:0007669"/>
    <property type="project" value="UniProtKB-ARBA"/>
</dbReference>
<dbReference type="SMART" id="SM00399">
    <property type="entry name" value="ZnF_C4"/>
    <property type="match status" value="1"/>
</dbReference>
<feature type="region of interest" description="Disordered" evidence="11">
    <location>
        <begin position="794"/>
        <end position="813"/>
    </location>
</feature>
<proteinExistence type="predicted"/>
<keyword evidence="16" id="KW-1185">Reference proteome</keyword>
<keyword evidence="9" id="KW-0539">Nucleus</keyword>
<protein>
    <submittedName>
        <fullName evidence="15">Nuclear hormone receptor HR96</fullName>
    </submittedName>
</protein>
<dbReference type="InterPro" id="IPR001628">
    <property type="entry name" value="Znf_hrmn_rcpt"/>
</dbReference>
<feature type="region of interest" description="Disordered" evidence="11">
    <location>
        <begin position="328"/>
        <end position="399"/>
    </location>
</feature>
<dbReference type="InterPro" id="IPR035500">
    <property type="entry name" value="NHR-like_dom_sf"/>
</dbReference>
<evidence type="ECO:0000256" key="8">
    <source>
        <dbReference type="ARBA" id="ARBA00023170"/>
    </source>
</evidence>
<evidence type="ECO:0000313" key="15">
    <source>
        <dbReference type="EMBL" id="TGZ46141.1"/>
    </source>
</evidence>
<evidence type="ECO:0000259" key="14">
    <source>
        <dbReference type="PROSITE" id="PS51843"/>
    </source>
</evidence>
<keyword evidence="7" id="KW-0804">Transcription</keyword>
<evidence type="ECO:0000259" key="13">
    <source>
        <dbReference type="PROSITE" id="PS51030"/>
    </source>
</evidence>
<dbReference type="GO" id="GO:0030154">
    <property type="term" value="P:cell differentiation"/>
    <property type="evidence" value="ECO:0007669"/>
    <property type="project" value="TreeGrafter"/>
</dbReference>
<dbReference type="PRINTS" id="PR00047">
    <property type="entry name" value="STROIDFINGER"/>
</dbReference>
<evidence type="ECO:0000256" key="10">
    <source>
        <dbReference type="PROSITE-ProRule" id="PRU00191"/>
    </source>
</evidence>
<dbReference type="PANTHER" id="PTHR24082:SF283">
    <property type="entry name" value="NUCLEAR HORMONE RECEPTOR HR96"/>
    <property type="match status" value="1"/>
</dbReference>
<dbReference type="SMART" id="SM00252">
    <property type="entry name" value="SH2"/>
    <property type="match status" value="1"/>
</dbReference>
<evidence type="ECO:0000259" key="12">
    <source>
        <dbReference type="PROSITE" id="PS50001"/>
    </source>
</evidence>
<dbReference type="PROSITE" id="PS00031">
    <property type="entry name" value="NUCLEAR_REC_DBD_1"/>
    <property type="match status" value="1"/>
</dbReference>
<dbReference type="SUPFAM" id="SSF57716">
    <property type="entry name" value="Glucocorticoid receptor-like (DNA-binding domain)"/>
    <property type="match status" value="1"/>
</dbReference>
<name>A0A4S2K9X8_9HYME</name>
<dbReference type="InterPro" id="IPR036860">
    <property type="entry name" value="SH2_dom_sf"/>
</dbReference>
<feature type="domain" description="Nuclear receptor" evidence="13">
    <location>
        <begin position="641"/>
        <end position="716"/>
    </location>
</feature>
<dbReference type="InterPro" id="IPR000980">
    <property type="entry name" value="SH2"/>
</dbReference>
<evidence type="ECO:0000313" key="16">
    <source>
        <dbReference type="Proteomes" id="UP000310200"/>
    </source>
</evidence>
<dbReference type="PROSITE" id="PS50001">
    <property type="entry name" value="SH2"/>
    <property type="match status" value="1"/>
</dbReference>
<dbReference type="EMBL" id="QBLH01002936">
    <property type="protein sequence ID" value="TGZ46141.1"/>
    <property type="molecule type" value="Genomic_DNA"/>
</dbReference>
<dbReference type="SUPFAM" id="SSF55550">
    <property type="entry name" value="SH2 domain"/>
    <property type="match status" value="1"/>
</dbReference>
<dbReference type="CDD" id="cd06966">
    <property type="entry name" value="NR_DBD_CAR"/>
    <property type="match status" value="1"/>
</dbReference>
<keyword evidence="8 15" id="KW-0675">Receptor</keyword>
<feature type="compositionally biased region" description="Basic and acidic residues" evidence="11">
    <location>
        <begin position="291"/>
        <end position="312"/>
    </location>
</feature>
<dbReference type="CDD" id="cd06929">
    <property type="entry name" value="NR_LBD_F1"/>
    <property type="match status" value="1"/>
</dbReference>
<dbReference type="Pfam" id="PF00104">
    <property type="entry name" value="Hormone_recep"/>
    <property type="match status" value="1"/>
</dbReference>
<dbReference type="GO" id="GO:0008270">
    <property type="term" value="F:zinc ion binding"/>
    <property type="evidence" value="ECO:0007669"/>
    <property type="project" value="UniProtKB-KW"/>
</dbReference>
<keyword evidence="5" id="KW-0805">Transcription regulation</keyword>
<organism evidence="15 16">
    <name type="scientific">Temnothorax longispinosus</name>
    <dbReference type="NCBI Taxonomy" id="300112"/>
    <lineage>
        <taxon>Eukaryota</taxon>
        <taxon>Metazoa</taxon>
        <taxon>Ecdysozoa</taxon>
        <taxon>Arthropoda</taxon>
        <taxon>Hexapoda</taxon>
        <taxon>Insecta</taxon>
        <taxon>Pterygota</taxon>
        <taxon>Neoptera</taxon>
        <taxon>Endopterygota</taxon>
        <taxon>Hymenoptera</taxon>
        <taxon>Apocrita</taxon>
        <taxon>Aculeata</taxon>
        <taxon>Formicoidea</taxon>
        <taxon>Formicidae</taxon>
        <taxon>Myrmicinae</taxon>
        <taxon>Temnothorax</taxon>
    </lineage>
</organism>
<sequence length="1359" mass="153823">MHHPAMSKKLSRHDALDDISTWNTEGVLCLLRKNGLEECCKAVAKRQIDGDELLHLTDGKLALWRSDLTRPLTGKLWAFVQELNKSPEKYLPARIVEVQQNDDHLSDGGSWGTDFEDETAEENNSTEDMQEIIKPSLIKNKQASLQNNRISISRTPTRPPSKKIIKPEEEETYANCQSAQNEEENMYANFQETKPPPTRNISRLHSELEKMTLAEKLKLELEELKRRNDPTKKPEIRPKPETLPLKRIPMTASDKKSPQKSFLHNAPKTHERVSNEQSKTQRRMGVPPPPEPKRNKDYTSMEVKKEADKELSKPPVILRNFDLVANLPAQTEESEDEYEPLDDNIIEHAQQQNEISRVDSKQSLHSGRQGSVESVYKPPSAASHEEEEDYEIYESITEAPEDNDYLSPIQRHANDAQEPPPLPAKPSPPPPPSTLPSRTSSKHKERSPDKKSATLPHAGSNTSLSTERATRPLPPPPERQSYVDKPWYHNITREQAIILIKEQGSYSNPQDGYFLMRPSTTNPSNPLILVLWFKDRVFNVPVRKRNDNRYALGSPKVKELSFSTVEEIVTYHMKEELELHSNGVPVGSTRLTDTPPNIVIFLSVHIGHTFDLCRLMIDHTSKLQNAAPGAMDDEQPAREANKICGVCGDRALGYNFNAVSCESCKAFFRRNALKNKDFKCPFTENCAITIITRRFCQKCRLDKCFSIGMRKEYIMSEEDKVLKRKKIEKNRAKKRSQPDNGKKIKKDCVDDCTFEDTSMSINSVASAMSETYFWESDKKYTDLDSNRQNVVESMSPVTAASVPSPSSPPENTNIAETKTLDMLKESAPRSNLASRARFTDLNVAPQSTATDKSSPSNSGKYEQSSLQFNSAFEENAPNYSAFEQTREQNSPVYINRASQGETSRSDPLSLSQLAKEETSICQKPKEMCSSGNNLVAKFKQDPSLLTKLINRPNLVAKIIQDQRVLMKIMTDPDMATCLAADPYITQFLKEHDTIDTAIIGRDRDAKTRVQSREAPENNASSGNSRYIPKSKGGHVENPILTDLITNRNAEEYKNQNLETSTNTDWHKNTADVTKDVLQDVQRIPIAANSIESILCEAIKLEYSAFSSFGGNQSSRELNDAERAKLNELIVANKALLAPLDDDITNLVGEECKFKNNFGQSDPMLLDVINLTAIAIRRLIKMSKKINAFKNMCEEDQLALLKGGCTEMMILRSAINYDPDKDMWKIPHSQESMSNIKVDVLKEAKGNLYAEHARFVRTFDPRWRDENIILILSAIALFTPDRPRVVHGDVIKLEQNSYYYLLRRYLESVYPGCEAKSTFLKLIQKISELHKLNDEVVGVYLNVNPSSVEPLLIEIFDLKH</sequence>
<dbReference type="FunFam" id="1.10.565.10:FF:000035">
    <property type="entry name" value="Nuclear hormone receptor HR96"/>
    <property type="match status" value="1"/>
</dbReference>
<dbReference type="Gene3D" id="1.10.565.10">
    <property type="entry name" value="Retinoid X Receptor"/>
    <property type="match status" value="1"/>
</dbReference>
<feature type="compositionally biased region" description="Polar residues" evidence="11">
    <location>
        <begin position="844"/>
        <end position="865"/>
    </location>
</feature>
<feature type="compositionally biased region" description="Basic and acidic residues" evidence="11">
    <location>
        <begin position="224"/>
        <end position="240"/>
    </location>
</feature>
<dbReference type="Pfam" id="PF00105">
    <property type="entry name" value="zf-C4"/>
    <property type="match status" value="1"/>
</dbReference>
<evidence type="ECO:0000256" key="5">
    <source>
        <dbReference type="ARBA" id="ARBA00023015"/>
    </source>
</evidence>
<evidence type="ECO:0000256" key="2">
    <source>
        <dbReference type="ARBA" id="ARBA00022723"/>
    </source>
</evidence>
<keyword evidence="3" id="KW-0863">Zinc-finger</keyword>
<dbReference type="InterPro" id="IPR050234">
    <property type="entry name" value="Nuclear_hormone_rcpt_NR1"/>
</dbReference>
<dbReference type="SMART" id="SM00430">
    <property type="entry name" value="HOLI"/>
    <property type="match status" value="1"/>
</dbReference>
<dbReference type="GO" id="GO:0000122">
    <property type="term" value="P:negative regulation of transcription by RNA polymerase II"/>
    <property type="evidence" value="ECO:0007669"/>
    <property type="project" value="TreeGrafter"/>
</dbReference>
<evidence type="ECO:0000256" key="9">
    <source>
        <dbReference type="ARBA" id="ARBA00023242"/>
    </source>
</evidence>
<evidence type="ECO:0000256" key="4">
    <source>
        <dbReference type="ARBA" id="ARBA00022833"/>
    </source>
</evidence>
<evidence type="ECO:0000256" key="7">
    <source>
        <dbReference type="ARBA" id="ARBA00023163"/>
    </source>
</evidence>
<feature type="region of interest" description="Disordered" evidence="11">
    <location>
        <begin position="412"/>
        <end position="486"/>
    </location>
</feature>
<dbReference type="GO" id="GO:0000978">
    <property type="term" value="F:RNA polymerase II cis-regulatory region sequence-specific DNA binding"/>
    <property type="evidence" value="ECO:0007669"/>
    <property type="project" value="TreeGrafter"/>
</dbReference>
<dbReference type="InterPro" id="IPR013088">
    <property type="entry name" value="Znf_NHR/GATA"/>
</dbReference>
<feature type="compositionally biased region" description="Acidic residues" evidence="11">
    <location>
        <begin position="332"/>
        <end position="344"/>
    </location>
</feature>
<dbReference type="GO" id="GO:0045944">
    <property type="term" value="P:positive regulation of transcription by RNA polymerase II"/>
    <property type="evidence" value="ECO:0007669"/>
    <property type="project" value="TreeGrafter"/>
</dbReference>
<feature type="region of interest" description="Disordered" evidence="11">
    <location>
        <begin position="1001"/>
        <end position="1033"/>
    </location>
</feature>
<dbReference type="SUPFAM" id="SSF48508">
    <property type="entry name" value="Nuclear receptor ligand-binding domain"/>
    <property type="match status" value="1"/>
</dbReference>
<feature type="compositionally biased region" description="Pro residues" evidence="11">
    <location>
        <begin position="418"/>
        <end position="434"/>
    </location>
</feature>
<evidence type="ECO:0000256" key="3">
    <source>
        <dbReference type="ARBA" id="ARBA00022771"/>
    </source>
</evidence>
<keyword evidence="2" id="KW-0479">Metal-binding</keyword>
<dbReference type="Gene3D" id="3.30.505.10">
    <property type="entry name" value="SH2 domain"/>
    <property type="match status" value="1"/>
</dbReference>
<dbReference type="InterPro" id="IPR013761">
    <property type="entry name" value="SAM/pointed_sf"/>
</dbReference>
<evidence type="ECO:0000256" key="1">
    <source>
        <dbReference type="ARBA" id="ARBA00004123"/>
    </source>
</evidence>
<dbReference type="Gene3D" id="3.30.50.10">
    <property type="entry name" value="Erythroid Transcription Factor GATA-1, subunit A"/>
    <property type="match status" value="1"/>
</dbReference>
<comment type="subcellular location">
    <subcellularLocation>
        <location evidence="1">Nucleus</location>
    </subcellularLocation>
</comment>
<dbReference type="FunFam" id="3.30.50.10:FF:000042">
    <property type="entry name" value="Nuclear hormone receptor HR96"/>
    <property type="match status" value="1"/>
</dbReference>
<dbReference type="Proteomes" id="UP000310200">
    <property type="component" value="Unassembled WGS sequence"/>
</dbReference>
<feature type="domain" description="SH2" evidence="12">
    <location>
        <begin position="486"/>
        <end position="595"/>
    </location>
</feature>